<organism evidence="1 2">
    <name type="scientific">Acinetobacter phage AbTZA1</name>
    <dbReference type="NCBI Taxonomy" id="2500827"/>
    <lineage>
        <taxon>Viruses</taxon>
        <taxon>Duplodnaviria</taxon>
        <taxon>Heunggongvirae</taxon>
        <taxon>Uroviricota</taxon>
        <taxon>Caudoviricetes</taxon>
        <taxon>Pantevenvirales</taxon>
        <taxon>Straboviridae</taxon>
        <taxon>Twarogvirinae</taxon>
        <taxon>Hadassahvirus</taxon>
        <taxon>Hadassahvirus azbtza1</taxon>
    </lineage>
</organism>
<keyword evidence="2" id="KW-1185">Reference proteome</keyword>
<proteinExistence type="predicted"/>
<dbReference type="RefSeq" id="YP_009882110.1">
    <property type="nucleotide sequence ID" value="NC_049445.1"/>
</dbReference>
<dbReference type="GeneID" id="55811406"/>
<evidence type="ECO:0000313" key="1">
    <source>
        <dbReference type="EMBL" id="AZU98692.1"/>
    </source>
</evidence>
<protein>
    <submittedName>
        <fullName evidence="1">Uncharacterized protein</fullName>
    </submittedName>
</protein>
<evidence type="ECO:0000313" key="2">
    <source>
        <dbReference type="Proteomes" id="UP000287416"/>
    </source>
</evidence>
<dbReference type="EMBL" id="MK278860">
    <property type="protein sequence ID" value="AZU98692.1"/>
    <property type="molecule type" value="Genomic_DNA"/>
</dbReference>
<name>A0A3Q9R738_9CAUD</name>
<sequence>MAKLKITQRQYTIKAPSILDKVLPWRSADIVEVLCFDNTFVSESTALYGEVNRAILWGIEFCDISVVESINSIDAAAKAFGNLSGPLIIETQRSDIKRVLMVEVL</sequence>
<dbReference type="KEGG" id="vg:55811406"/>
<reference evidence="1 2" key="1">
    <citation type="submission" date="2018-12" db="EMBL/GenBank/DDBJ databases">
        <title>Successful treatment of antibiotic resistant microbial bone infection with bacteriophages.</title>
        <authorList>
            <person name="Nir-Paz R."/>
            <person name="Gelman D."/>
            <person name="Khouri A."/>
            <person name="Sisson B.M."/>
            <person name="Fackler J."/>
            <person name="Oren S.A."/>
            <person name="Khalifa L."/>
            <person name="Rimon A."/>
            <person name="Glazer S.C."/>
            <person name="Moses A.E."/>
            <person name="Yoram W."/>
            <person name="Schooley R.T."/>
            <person name="Hazan R."/>
        </authorList>
    </citation>
    <scope>NUCLEOTIDE SEQUENCE [LARGE SCALE GENOMIC DNA]</scope>
</reference>
<accession>A0A3Q9R738</accession>
<dbReference type="Proteomes" id="UP000287416">
    <property type="component" value="Segment"/>
</dbReference>